<dbReference type="EMBL" id="LAZR01048928">
    <property type="protein sequence ID" value="KKK90816.1"/>
    <property type="molecule type" value="Genomic_DNA"/>
</dbReference>
<proteinExistence type="predicted"/>
<keyword evidence="1" id="KW-0472">Membrane</keyword>
<protein>
    <submittedName>
        <fullName evidence="2">Uncharacterized protein</fullName>
    </submittedName>
</protein>
<organism evidence="2">
    <name type="scientific">marine sediment metagenome</name>
    <dbReference type="NCBI Taxonomy" id="412755"/>
    <lineage>
        <taxon>unclassified sequences</taxon>
        <taxon>metagenomes</taxon>
        <taxon>ecological metagenomes</taxon>
    </lineage>
</organism>
<accession>A0A0F9C2B8</accession>
<reference evidence="2" key="1">
    <citation type="journal article" date="2015" name="Nature">
        <title>Complex archaea that bridge the gap between prokaryotes and eukaryotes.</title>
        <authorList>
            <person name="Spang A."/>
            <person name="Saw J.H."/>
            <person name="Jorgensen S.L."/>
            <person name="Zaremba-Niedzwiedzka K."/>
            <person name="Martijn J."/>
            <person name="Lind A.E."/>
            <person name="van Eijk R."/>
            <person name="Schleper C."/>
            <person name="Guy L."/>
            <person name="Ettema T.J."/>
        </authorList>
    </citation>
    <scope>NUCLEOTIDE SEQUENCE</scope>
</reference>
<keyword evidence="1" id="KW-1133">Transmembrane helix</keyword>
<keyword evidence="1" id="KW-0812">Transmembrane</keyword>
<dbReference type="AlphaFoldDB" id="A0A0F9C2B8"/>
<gene>
    <name evidence="2" type="ORF">LCGC14_2719220</name>
</gene>
<name>A0A0F9C2B8_9ZZZZ</name>
<evidence type="ECO:0000256" key="1">
    <source>
        <dbReference type="SAM" id="Phobius"/>
    </source>
</evidence>
<comment type="caution">
    <text evidence="2">The sequence shown here is derived from an EMBL/GenBank/DDBJ whole genome shotgun (WGS) entry which is preliminary data.</text>
</comment>
<evidence type="ECO:0000313" key="2">
    <source>
        <dbReference type="EMBL" id="KKK90816.1"/>
    </source>
</evidence>
<feature type="transmembrane region" description="Helical" evidence="1">
    <location>
        <begin position="36"/>
        <end position="54"/>
    </location>
</feature>
<sequence length="56" mass="6432">MAEKSIAEIRAMLRELGRVRREVGKRELRRRQVKQILNALGYLLVLAAVVFVALNL</sequence>